<dbReference type="GO" id="GO:0032259">
    <property type="term" value="P:methylation"/>
    <property type="evidence" value="ECO:0007669"/>
    <property type="project" value="UniProtKB-KW"/>
</dbReference>
<keyword evidence="3" id="KW-0808">Transferase</keyword>
<sequence>MDQSESTQVKSNGNEHSKDSAFYTDAAVYWSSVPPTVDGMLGGLSEISDVDLKGSQRFLNSLNQLVERPGKERALDGGAGIGRVTKGFLMKNFAVVDLVEQDGAFLQEAKKSLASTNHRGQFFHTGLQKFTPEAGVYDIIWVQWCIGHLTDEDLVAFFKRCQ</sequence>
<gene>
    <name evidence="11" type="primary">EOG090X0EJQ</name>
</gene>
<dbReference type="EMBL" id="OC978443">
    <property type="protein sequence ID" value="CAG4635098.1"/>
    <property type="molecule type" value="Genomic_DNA"/>
</dbReference>
<name>A0A9N6ZG55_9CRUS</name>
<protein>
    <recommendedName>
        <fullName evidence="6">Alpha N-terminal protein methyltransferase 1</fullName>
        <ecNumber evidence="5">2.1.1.244</ecNumber>
    </recommendedName>
    <alternativeName>
        <fullName evidence="7">X-Pro-Lys N-terminal protein methyltransferase 1</fullName>
    </alternativeName>
</protein>
<evidence type="ECO:0000256" key="8">
    <source>
        <dbReference type="ARBA" id="ARBA00047306"/>
    </source>
</evidence>
<accession>A0A9N6ZG55</accession>
<dbReference type="Gene3D" id="3.40.50.150">
    <property type="entry name" value="Vaccinia Virus protein VP39"/>
    <property type="match status" value="1"/>
</dbReference>
<evidence type="ECO:0000256" key="4">
    <source>
        <dbReference type="ARBA" id="ARBA00022691"/>
    </source>
</evidence>
<comment type="catalytic activity">
    <reaction evidence="10">
        <text>N-terminal L-alanyl-L-prolyl-L-lysyl-[protein] + 3 S-adenosyl-L-methionine = N-terminal N,N,N-trimethyl-L-alanyl-L-prolyl-L-lysyl-[protein] + 3 S-adenosyl-L-homocysteine + 3 H(+)</text>
        <dbReference type="Rhea" id="RHEA:54712"/>
        <dbReference type="Rhea" id="RHEA-COMP:13785"/>
        <dbReference type="Rhea" id="RHEA-COMP:13971"/>
        <dbReference type="ChEBI" id="CHEBI:15378"/>
        <dbReference type="ChEBI" id="CHEBI:57856"/>
        <dbReference type="ChEBI" id="CHEBI:59789"/>
        <dbReference type="ChEBI" id="CHEBI:138057"/>
        <dbReference type="ChEBI" id="CHEBI:138315"/>
        <dbReference type="EC" id="2.1.1.244"/>
    </reaction>
</comment>
<dbReference type="InterPro" id="IPR029063">
    <property type="entry name" value="SAM-dependent_MTases_sf"/>
</dbReference>
<evidence type="ECO:0000256" key="6">
    <source>
        <dbReference type="ARBA" id="ARBA00039449"/>
    </source>
</evidence>
<dbReference type="Pfam" id="PF05891">
    <property type="entry name" value="Methyltransf_PK"/>
    <property type="match status" value="1"/>
</dbReference>
<reference evidence="11" key="1">
    <citation type="submission" date="2021-04" db="EMBL/GenBank/DDBJ databases">
        <authorList>
            <person name="Cornetti L."/>
        </authorList>
    </citation>
    <scope>NUCLEOTIDE SEQUENCE</scope>
</reference>
<dbReference type="CDD" id="cd02440">
    <property type="entry name" value="AdoMet_MTases"/>
    <property type="match status" value="1"/>
</dbReference>
<evidence type="ECO:0000313" key="11">
    <source>
        <dbReference type="EMBL" id="CAG4635098.1"/>
    </source>
</evidence>
<dbReference type="GO" id="GO:0071885">
    <property type="term" value="F:N-terminal protein N-methyltransferase activity"/>
    <property type="evidence" value="ECO:0007669"/>
    <property type="project" value="UniProtKB-EC"/>
</dbReference>
<proteinExistence type="inferred from homology"/>
<organism evidence="11">
    <name type="scientific">Alona affinis</name>
    <dbReference type="NCBI Taxonomy" id="381656"/>
    <lineage>
        <taxon>Eukaryota</taxon>
        <taxon>Metazoa</taxon>
        <taxon>Ecdysozoa</taxon>
        <taxon>Arthropoda</taxon>
        <taxon>Crustacea</taxon>
        <taxon>Branchiopoda</taxon>
        <taxon>Diplostraca</taxon>
        <taxon>Cladocera</taxon>
        <taxon>Anomopoda</taxon>
        <taxon>Chydoridae</taxon>
        <taxon>Alona</taxon>
    </lineage>
</organism>
<keyword evidence="4" id="KW-0949">S-adenosyl-L-methionine</keyword>
<evidence type="ECO:0000256" key="5">
    <source>
        <dbReference type="ARBA" id="ARBA00039112"/>
    </source>
</evidence>
<dbReference type="InterPro" id="IPR008576">
    <property type="entry name" value="MeTrfase_NTM1"/>
</dbReference>
<comment type="similarity">
    <text evidence="1">Belongs to the methyltransferase superfamily. NTM1 family.</text>
</comment>
<dbReference type="PANTHER" id="PTHR12753">
    <property type="entry name" value="AD-003 - RELATED"/>
    <property type="match status" value="1"/>
</dbReference>
<dbReference type="SUPFAM" id="SSF53335">
    <property type="entry name" value="S-adenosyl-L-methionine-dependent methyltransferases"/>
    <property type="match status" value="1"/>
</dbReference>
<keyword evidence="2" id="KW-0489">Methyltransferase</keyword>
<evidence type="ECO:0000256" key="2">
    <source>
        <dbReference type="ARBA" id="ARBA00022603"/>
    </source>
</evidence>
<dbReference type="AlphaFoldDB" id="A0A9N6ZG55"/>
<dbReference type="EC" id="2.1.1.244" evidence="5"/>
<evidence type="ECO:0000256" key="7">
    <source>
        <dbReference type="ARBA" id="ARBA00043129"/>
    </source>
</evidence>
<comment type="catalytic activity">
    <reaction evidence="8">
        <text>N-terminal L-seryl-L-prolyl-L-lysyl-[protein] + 3 S-adenosyl-L-methionine = N-terminal N,N,N-trimethyl-L-seryl-L-prolyl-L-lysyl-[protein] + 3 S-adenosyl-L-homocysteine + 3 H(+)</text>
        <dbReference type="Rhea" id="RHEA:54724"/>
        <dbReference type="Rhea" id="RHEA-COMP:13789"/>
        <dbReference type="Rhea" id="RHEA-COMP:13973"/>
        <dbReference type="ChEBI" id="CHEBI:15378"/>
        <dbReference type="ChEBI" id="CHEBI:57856"/>
        <dbReference type="ChEBI" id="CHEBI:59789"/>
        <dbReference type="ChEBI" id="CHEBI:138061"/>
        <dbReference type="ChEBI" id="CHEBI:138317"/>
        <dbReference type="EC" id="2.1.1.244"/>
    </reaction>
</comment>
<comment type="catalytic activity">
    <reaction evidence="9">
        <text>N-terminal L-prolyl-L-prolyl-L-lysyl-[protein] + 2 S-adenosyl-L-methionine = N-terminal N,N-dimethyl-L-prolyl-L-prolyl-L-lysyl-[protein] + 2 S-adenosyl-L-homocysteine + 2 H(+)</text>
        <dbReference type="Rhea" id="RHEA:54736"/>
        <dbReference type="Rhea" id="RHEA-COMP:13787"/>
        <dbReference type="Rhea" id="RHEA-COMP:13974"/>
        <dbReference type="ChEBI" id="CHEBI:15378"/>
        <dbReference type="ChEBI" id="CHEBI:57856"/>
        <dbReference type="ChEBI" id="CHEBI:59789"/>
        <dbReference type="ChEBI" id="CHEBI:138059"/>
        <dbReference type="ChEBI" id="CHEBI:138318"/>
        <dbReference type="EC" id="2.1.1.244"/>
    </reaction>
</comment>
<dbReference type="GO" id="GO:0005737">
    <property type="term" value="C:cytoplasm"/>
    <property type="evidence" value="ECO:0007669"/>
    <property type="project" value="TreeGrafter"/>
</dbReference>
<dbReference type="PANTHER" id="PTHR12753:SF0">
    <property type="entry name" value="ALPHA N-TERMINAL PROTEIN METHYLTRANSFERASE 1"/>
    <property type="match status" value="1"/>
</dbReference>
<evidence type="ECO:0000256" key="3">
    <source>
        <dbReference type="ARBA" id="ARBA00022679"/>
    </source>
</evidence>
<evidence type="ECO:0000256" key="10">
    <source>
        <dbReference type="ARBA" id="ARBA00048167"/>
    </source>
</evidence>
<evidence type="ECO:0000256" key="9">
    <source>
        <dbReference type="ARBA" id="ARBA00047885"/>
    </source>
</evidence>
<evidence type="ECO:0000256" key="1">
    <source>
        <dbReference type="ARBA" id="ARBA00009059"/>
    </source>
</evidence>